<dbReference type="InterPro" id="IPR050682">
    <property type="entry name" value="ModA/WtpA"/>
</dbReference>
<name>A0ABX0R1V2_9GAMM</name>
<dbReference type="PANTHER" id="PTHR30632">
    <property type="entry name" value="MOLYBDATE-BINDING PERIPLASMIC PROTEIN"/>
    <property type="match status" value="1"/>
</dbReference>
<gene>
    <name evidence="1" type="ORF">F3J38_18085</name>
</gene>
<dbReference type="PANTHER" id="PTHR30632:SF11">
    <property type="entry name" value="BLR4797 PROTEIN"/>
    <property type="match status" value="1"/>
</dbReference>
<dbReference type="Pfam" id="PF13531">
    <property type="entry name" value="SBP_bac_11"/>
    <property type="match status" value="1"/>
</dbReference>
<keyword evidence="2" id="KW-1185">Reference proteome</keyword>
<dbReference type="EMBL" id="VWXD01000006">
    <property type="protein sequence ID" value="NIF01950.1"/>
    <property type="molecule type" value="Genomic_DNA"/>
</dbReference>
<protein>
    <submittedName>
        <fullName evidence="1">ABC transporter substrate-binding protein</fullName>
    </submittedName>
</protein>
<organism evidence="1 2">
    <name type="scientific">Candidatus Pantoea formicae</name>
    <dbReference type="NCBI Taxonomy" id="2608355"/>
    <lineage>
        <taxon>Bacteria</taxon>
        <taxon>Pseudomonadati</taxon>
        <taxon>Pseudomonadota</taxon>
        <taxon>Gammaproteobacteria</taxon>
        <taxon>Enterobacterales</taxon>
        <taxon>Erwiniaceae</taxon>
        <taxon>Pantoea</taxon>
    </lineage>
</organism>
<dbReference type="SUPFAM" id="SSF53850">
    <property type="entry name" value="Periplasmic binding protein-like II"/>
    <property type="match status" value="1"/>
</dbReference>
<evidence type="ECO:0000313" key="2">
    <source>
        <dbReference type="Proteomes" id="UP000780690"/>
    </source>
</evidence>
<evidence type="ECO:0000313" key="1">
    <source>
        <dbReference type="EMBL" id="NIF01950.1"/>
    </source>
</evidence>
<dbReference type="Gene3D" id="3.40.190.10">
    <property type="entry name" value="Periplasmic binding protein-like II"/>
    <property type="match status" value="2"/>
</dbReference>
<comment type="caution">
    <text evidence="1">The sequence shown here is derived from an EMBL/GenBank/DDBJ whole genome shotgun (WGS) entry which is preliminary data.</text>
</comment>
<sequence length="290" mass="31509">MIGYRITRERAPLNAALKLFNLQFLTKPKSLWQIKRGKMKPIIALAGLLLVVQQGAQAETLKVFSSGGMYPVIESLKQDYQQQTGNTLQLEAAPSMGDTPQAIPNRLKRKDNADVLVMVDYAIKPLEQAKWVDSKSHQVLAHSYIAMAVKQGMAPPDISTIAKFKQVLTEASSIAISDSASGKYIQGKMLSKLALGPKTASKVSVIPATPVGEAVAQGKAELGFQQNSELQAVKGITIVGLIPPTVQQDTLYGAVITRSTQQKQAAAQFVKYLQSDKARKMMQEKGLTPF</sequence>
<accession>A0ABX0R1V2</accession>
<dbReference type="Proteomes" id="UP000780690">
    <property type="component" value="Unassembled WGS sequence"/>
</dbReference>
<proteinExistence type="predicted"/>
<reference evidence="1 2" key="1">
    <citation type="journal article" date="2019" name="bioRxiv">
        <title>Bacteria contribute to plant secondary compound degradation in a generalist herbivore system.</title>
        <authorList>
            <person name="Francoeur C.B."/>
            <person name="Khadempour L."/>
            <person name="Moreira-Soto R.D."/>
            <person name="Gotting K."/>
            <person name="Book A.J."/>
            <person name="Pinto-Tomas A.A."/>
            <person name="Keefover-Ring K."/>
            <person name="Currie C.R."/>
        </authorList>
    </citation>
    <scope>NUCLEOTIDE SEQUENCE [LARGE SCALE GENOMIC DNA]</scope>
    <source>
        <strain evidence="1 2">Acro-805</strain>
    </source>
</reference>